<keyword evidence="7" id="KW-1133">Transmembrane helix</keyword>
<evidence type="ECO:0000313" key="9">
    <source>
        <dbReference type="EMBL" id="ARW68447.1"/>
    </source>
</evidence>
<keyword evidence="7" id="KW-0812">Transmembrane</keyword>
<comment type="subcellular location">
    <subcellularLocation>
        <location evidence="6">Plastid</location>
        <location evidence="6">Chloroplast</location>
    </subcellularLocation>
</comment>
<dbReference type="EMBL" id="MF101452">
    <property type="protein sequence ID" value="ARW68447.1"/>
    <property type="molecule type" value="Genomic_DNA"/>
</dbReference>
<dbReference type="GeneID" id="33361682"/>
<keyword evidence="3 6" id="KW-0547">Nucleotide-binding</keyword>
<comment type="function">
    <text evidence="6">Ligates lysine onto the cytidine present at position 34 of the AUA codon-specific tRNA(Ile) that contains the anticodon CAU, in an ATP-dependent manner. Cytidine is converted to lysidine, thus changing the amino acid specificity of the tRNA from methionine to isoleucine.</text>
</comment>
<evidence type="ECO:0000256" key="2">
    <source>
        <dbReference type="ARBA" id="ARBA00022694"/>
    </source>
</evidence>
<dbReference type="CDD" id="cd01992">
    <property type="entry name" value="TilS_N"/>
    <property type="match status" value="1"/>
</dbReference>
<dbReference type="PANTHER" id="PTHR43033">
    <property type="entry name" value="TRNA(ILE)-LYSIDINE SYNTHASE-RELATED"/>
    <property type="match status" value="1"/>
</dbReference>
<dbReference type="GO" id="GO:0009507">
    <property type="term" value="C:chloroplast"/>
    <property type="evidence" value="ECO:0007669"/>
    <property type="project" value="UniProtKB-SubCell"/>
</dbReference>
<comment type="domain">
    <text evidence="6">The N-terminal region contains the highly conserved SGGXDS motif, predicted to be a P-loop motif involved in ATP binding.</text>
</comment>
<keyword evidence="9" id="KW-0150">Chloroplast</keyword>
<proteinExistence type="inferred from homology"/>
<dbReference type="EC" id="6.3.4.19" evidence="6"/>
<feature type="transmembrane region" description="Helical" evidence="7">
    <location>
        <begin position="268"/>
        <end position="290"/>
    </location>
</feature>
<protein>
    <recommendedName>
        <fullName evidence="6">tRNA(Ile)-lysidine synthase, chloroplastic</fullName>
        <ecNumber evidence="6">6.3.4.19</ecNumber>
    </recommendedName>
    <alternativeName>
        <fullName evidence="6">tRNA(Ile)-2-lysyl-cytidine synthase</fullName>
    </alternativeName>
    <alternativeName>
        <fullName evidence="6">tRNA(Ile)-lysidine synthetase</fullName>
    </alternativeName>
</protein>
<dbReference type="InterPro" id="IPR012795">
    <property type="entry name" value="tRNA_Ile_lys_synt_N"/>
</dbReference>
<feature type="domain" description="tRNA(Ile)-lysidine/2-thiocytidine synthase N-terminal" evidence="8">
    <location>
        <begin position="21"/>
        <end position="199"/>
    </location>
</feature>
<dbReference type="GO" id="GO:0032267">
    <property type="term" value="F:tRNA(Ile)-lysidine synthase activity"/>
    <property type="evidence" value="ECO:0007669"/>
    <property type="project" value="UniProtKB-EC"/>
</dbReference>
<dbReference type="InterPro" id="IPR011063">
    <property type="entry name" value="TilS/TtcA_N"/>
</dbReference>
<evidence type="ECO:0000259" key="8">
    <source>
        <dbReference type="Pfam" id="PF01171"/>
    </source>
</evidence>
<keyword evidence="7" id="KW-0472">Membrane</keyword>
<comment type="catalytic activity">
    <reaction evidence="5 6">
        <text>cytidine(34) in tRNA(Ile2) + L-lysine + ATP = lysidine(34) in tRNA(Ile2) + AMP + diphosphate + H(+)</text>
        <dbReference type="Rhea" id="RHEA:43744"/>
        <dbReference type="Rhea" id="RHEA-COMP:10625"/>
        <dbReference type="Rhea" id="RHEA-COMP:10670"/>
        <dbReference type="ChEBI" id="CHEBI:15378"/>
        <dbReference type="ChEBI" id="CHEBI:30616"/>
        <dbReference type="ChEBI" id="CHEBI:32551"/>
        <dbReference type="ChEBI" id="CHEBI:33019"/>
        <dbReference type="ChEBI" id="CHEBI:82748"/>
        <dbReference type="ChEBI" id="CHEBI:83665"/>
        <dbReference type="ChEBI" id="CHEBI:456215"/>
        <dbReference type="EC" id="6.3.4.19"/>
    </reaction>
</comment>
<comment type="similarity">
    <text evidence="6">Belongs to the tRNA(Ile)-lysidine synthase family.</text>
</comment>
<keyword evidence="2 6" id="KW-0819">tRNA processing</keyword>
<dbReference type="GO" id="GO:0006400">
    <property type="term" value="P:tRNA modification"/>
    <property type="evidence" value="ECO:0007669"/>
    <property type="project" value="UniProtKB-UniRule"/>
</dbReference>
<dbReference type="HAMAP" id="MF_01161">
    <property type="entry name" value="tRNA_Ile_lys_synt"/>
    <property type="match status" value="1"/>
</dbReference>
<keyword evidence="4 6" id="KW-0067">ATP-binding</keyword>
<name>A0A1Z1MQU0_9FLOR</name>
<dbReference type="GO" id="GO:0005524">
    <property type="term" value="F:ATP binding"/>
    <property type="evidence" value="ECO:0007669"/>
    <property type="project" value="UniProtKB-UniRule"/>
</dbReference>
<dbReference type="NCBIfam" id="TIGR02432">
    <property type="entry name" value="lysidine_TilS_N"/>
    <property type="match status" value="1"/>
</dbReference>
<evidence type="ECO:0000256" key="1">
    <source>
        <dbReference type="ARBA" id="ARBA00022598"/>
    </source>
</evidence>
<dbReference type="RefSeq" id="YP_009399050.1">
    <property type="nucleotide sequence ID" value="NC_035295.1"/>
</dbReference>
<reference evidence="9" key="1">
    <citation type="journal article" date="2017" name="J. Phycol.">
        <title>Analysis of chloroplast genomes and a supermatrix inform reclassification of the Rhodomelaceae (Rhodophyta).</title>
        <authorList>
            <person name="Diaz-Tapia P."/>
            <person name="Maggs C.A."/>
            <person name="West J.A."/>
            <person name="Verbruggen H."/>
        </authorList>
    </citation>
    <scope>NUCLEOTIDE SEQUENCE</scope>
    <source>
        <strain evidence="9">PD1676</strain>
    </source>
</reference>
<dbReference type="PANTHER" id="PTHR43033:SF1">
    <property type="entry name" value="TRNA(ILE)-LYSIDINE SYNTHASE-RELATED"/>
    <property type="match status" value="1"/>
</dbReference>
<evidence type="ECO:0000256" key="7">
    <source>
        <dbReference type="SAM" id="Phobius"/>
    </source>
</evidence>
<organism evidence="9">
    <name type="scientific">Taenioma perpusillum</name>
    <dbReference type="NCBI Taxonomy" id="210852"/>
    <lineage>
        <taxon>Eukaryota</taxon>
        <taxon>Rhodophyta</taxon>
        <taxon>Florideophyceae</taxon>
        <taxon>Rhodymeniophycidae</taxon>
        <taxon>Ceramiales</taxon>
        <taxon>Delesseriaceae</taxon>
        <taxon>Taenioma</taxon>
    </lineage>
</organism>
<dbReference type="AlphaFoldDB" id="A0A1Z1MQU0"/>
<feature type="binding site" evidence="6">
    <location>
        <begin position="26"/>
        <end position="31"/>
    </location>
    <ligand>
        <name>ATP</name>
        <dbReference type="ChEBI" id="CHEBI:30616"/>
    </ligand>
</feature>
<gene>
    <name evidence="6 9" type="primary">tilS</name>
</gene>
<keyword evidence="9" id="KW-0934">Plastid</keyword>
<dbReference type="Gene3D" id="3.40.50.620">
    <property type="entry name" value="HUPs"/>
    <property type="match status" value="1"/>
</dbReference>
<evidence type="ECO:0000256" key="3">
    <source>
        <dbReference type="ARBA" id="ARBA00022741"/>
    </source>
</evidence>
<dbReference type="InterPro" id="IPR012094">
    <property type="entry name" value="tRNA_Ile_lys_synt"/>
</dbReference>
<geneLocation type="chloroplast" evidence="9"/>
<keyword evidence="1 6" id="KW-0436">Ligase</keyword>
<dbReference type="Pfam" id="PF01171">
    <property type="entry name" value="ATP_bind_3"/>
    <property type="match status" value="1"/>
</dbReference>
<evidence type="ECO:0000256" key="6">
    <source>
        <dbReference type="HAMAP-Rule" id="MF_01161"/>
    </source>
</evidence>
<sequence>MQKYFNKFVPYIITKHKRNYILVCISGGQDSICLIKLIENLKKVFYNYTINYIYIDHQWTKNSKKQTYHIINYIRQSNQQLYIYQITQGSFSENNARKYRYHLIFNHALKYKYNIIMTAHSQTDKIETCIFNLIRGTSLEGITSLNLNIQLDNKISLLRPLILNDRTDINFFCKRWCLPIWIDKTNYNFNIYRNRIRNEVIPYFKTYINYNTEKSVLNFIQNCYYDNEYIKKKSIIFYCTNINKYYIKLNYNFLIKQHISIQIKVLQIFIYFHFNLIIHKYFLIHLIYYFHLYKSKIRTKQFNILQWKNLKFYLNKQCIYTTIVKNRPNLEPLKL</sequence>
<evidence type="ECO:0000256" key="5">
    <source>
        <dbReference type="ARBA" id="ARBA00048539"/>
    </source>
</evidence>
<evidence type="ECO:0000256" key="4">
    <source>
        <dbReference type="ARBA" id="ARBA00022840"/>
    </source>
</evidence>
<dbReference type="SUPFAM" id="SSF52402">
    <property type="entry name" value="Adenine nucleotide alpha hydrolases-like"/>
    <property type="match status" value="1"/>
</dbReference>
<dbReference type="InterPro" id="IPR014729">
    <property type="entry name" value="Rossmann-like_a/b/a_fold"/>
</dbReference>
<accession>A0A1Z1MQU0</accession>